<name>A0ABT6F7M4_9BACT</name>
<dbReference type="InterPro" id="IPR037185">
    <property type="entry name" value="EmrE-like"/>
</dbReference>
<dbReference type="Proteomes" id="UP001216907">
    <property type="component" value="Unassembled WGS sequence"/>
</dbReference>
<reference evidence="3 4" key="1">
    <citation type="submission" date="2023-03" db="EMBL/GenBank/DDBJ databases">
        <title>Paludisphaera mucosa sp. nov. a novel planctomycete from northern fen.</title>
        <authorList>
            <person name="Ivanova A."/>
        </authorList>
    </citation>
    <scope>NUCLEOTIDE SEQUENCE [LARGE SCALE GENOMIC DNA]</scope>
    <source>
        <strain evidence="3 4">Pla2</strain>
    </source>
</reference>
<dbReference type="Gene3D" id="1.10.3730.20">
    <property type="match status" value="1"/>
</dbReference>
<keyword evidence="4" id="KW-1185">Reference proteome</keyword>
<proteinExistence type="predicted"/>
<comment type="caution">
    <text evidence="3">The sequence shown here is derived from an EMBL/GenBank/DDBJ whole genome shotgun (WGS) entry which is preliminary data.</text>
</comment>
<dbReference type="EMBL" id="JARRAG010000001">
    <property type="protein sequence ID" value="MDG3003403.1"/>
    <property type="molecule type" value="Genomic_DNA"/>
</dbReference>
<evidence type="ECO:0000259" key="2">
    <source>
        <dbReference type="Pfam" id="PF00892"/>
    </source>
</evidence>
<feature type="domain" description="EamA" evidence="2">
    <location>
        <begin position="2"/>
        <end position="136"/>
    </location>
</feature>
<keyword evidence="1" id="KW-0472">Membrane</keyword>
<keyword evidence="1" id="KW-0812">Transmembrane</keyword>
<feature type="transmembrane region" description="Helical" evidence="1">
    <location>
        <begin position="121"/>
        <end position="140"/>
    </location>
</feature>
<gene>
    <name evidence="3" type="ORF">PZE19_06470</name>
</gene>
<feature type="transmembrane region" description="Helical" evidence="1">
    <location>
        <begin position="92"/>
        <end position="114"/>
    </location>
</feature>
<protein>
    <submittedName>
        <fullName evidence="3">EamA family transporter</fullName>
    </submittedName>
</protein>
<dbReference type="InterPro" id="IPR000620">
    <property type="entry name" value="EamA_dom"/>
</dbReference>
<evidence type="ECO:0000256" key="1">
    <source>
        <dbReference type="SAM" id="Phobius"/>
    </source>
</evidence>
<feature type="transmembrane region" description="Helical" evidence="1">
    <location>
        <begin position="36"/>
        <end position="55"/>
    </location>
</feature>
<dbReference type="SUPFAM" id="SSF103481">
    <property type="entry name" value="Multidrug resistance efflux transporter EmrE"/>
    <property type="match status" value="1"/>
</dbReference>
<dbReference type="RefSeq" id="WP_277859754.1">
    <property type="nucleotide sequence ID" value="NZ_JARRAG010000001.1"/>
</dbReference>
<evidence type="ECO:0000313" key="3">
    <source>
        <dbReference type="EMBL" id="MDG3003403.1"/>
    </source>
</evidence>
<dbReference type="Pfam" id="PF00892">
    <property type="entry name" value="EamA"/>
    <property type="match status" value="1"/>
</dbReference>
<accession>A0ABT6F7M4</accession>
<feature type="transmembrane region" description="Helical" evidence="1">
    <location>
        <begin position="67"/>
        <end position="86"/>
    </location>
</feature>
<keyword evidence="1" id="KW-1133">Transmembrane helix</keyword>
<organism evidence="3 4">
    <name type="scientific">Paludisphaera mucosa</name>
    <dbReference type="NCBI Taxonomy" id="3030827"/>
    <lineage>
        <taxon>Bacteria</taxon>
        <taxon>Pseudomonadati</taxon>
        <taxon>Planctomycetota</taxon>
        <taxon>Planctomycetia</taxon>
        <taxon>Isosphaerales</taxon>
        <taxon>Isosphaeraceae</taxon>
        <taxon>Paludisphaera</taxon>
    </lineage>
</organism>
<sequence length="149" mass="15582">MTWVHYALFSAFFAGLTAILAKIGVADVSSNLATLIRTIVVVAFASAIVASTGEIRGLRSLAGRDWLALVASGLATGASWLFYFAALKSGPISGVAPIDKLSFLIAMFLGFVILKEPVRPLTLLGAGLIGTGVALTLPSVQESLRRLFS</sequence>
<evidence type="ECO:0000313" key="4">
    <source>
        <dbReference type="Proteomes" id="UP001216907"/>
    </source>
</evidence>